<dbReference type="InterPro" id="IPR017508">
    <property type="entry name" value="HipA_N1"/>
</dbReference>
<organism evidence="6 7">
    <name type="scientific">Tessaracoccus aquimaris</name>
    <dbReference type="NCBI Taxonomy" id="1332264"/>
    <lineage>
        <taxon>Bacteria</taxon>
        <taxon>Bacillati</taxon>
        <taxon>Actinomycetota</taxon>
        <taxon>Actinomycetes</taxon>
        <taxon>Propionibacteriales</taxon>
        <taxon>Propionibacteriaceae</taxon>
        <taxon>Tessaracoccus</taxon>
    </lineage>
</organism>
<comment type="similarity">
    <text evidence="1">Belongs to the HipA Ser/Thr kinase family.</text>
</comment>
<dbReference type="STRING" id="1332264.BW730_00440"/>
<reference evidence="7" key="1">
    <citation type="submission" date="2017-02" db="EMBL/GenBank/DDBJ databases">
        <title>Tessaracoccus aquaemaris sp. nov., isolated from the intestine of a Korean rockfish, Sebastes schlegelii, in a marine aquaculture pond.</title>
        <authorList>
            <person name="Tak E.J."/>
            <person name="Bae J.-W."/>
        </authorList>
    </citation>
    <scope>NUCLEOTIDE SEQUENCE [LARGE SCALE GENOMIC DNA]</scope>
    <source>
        <strain evidence="7">NSG39</strain>
    </source>
</reference>
<keyword evidence="7" id="KW-1185">Reference proteome</keyword>
<evidence type="ECO:0000259" key="4">
    <source>
        <dbReference type="Pfam" id="PF07804"/>
    </source>
</evidence>
<evidence type="ECO:0000256" key="3">
    <source>
        <dbReference type="ARBA" id="ARBA00022777"/>
    </source>
</evidence>
<feature type="domain" description="HipA N-terminal subdomain 1" evidence="5">
    <location>
        <begin position="14"/>
        <end position="93"/>
    </location>
</feature>
<gene>
    <name evidence="6" type="ORF">BW730_00440</name>
</gene>
<keyword evidence="3" id="KW-0418">Kinase</keyword>
<dbReference type="InterPro" id="IPR012893">
    <property type="entry name" value="HipA-like_C"/>
</dbReference>
<dbReference type="InterPro" id="IPR052028">
    <property type="entry name" value="HipA_Ser/Thr_kinase"/>
</dbReference>
<dbReference type="EMBL" id="CP019606">
    <property type="protein sequence ID" value="AQP46269.1"/>
    <property type="molecule type" value="Genomic_DNA"/>
</dbReference>
<dbReference type="PANTHER" id="PTHR37419">
    <property type="entry name" value="SERINE/THREONINE-PROTEIN KINASE TOXIN HIPA"/>
    <property type="match status" value="1"/>
</dbReference>
<protein>
    <recommendedName>
        <fullName evidence="8">Phosphatidylinositol kinase</fullName>
    </recommendedName>
</protein>
<dbReference type="Pfam" id="PF13657">
    <property type="entry name" value="Couple_hipA"/>
    <property type="match status" value="1"/>
</dbReference>
<evidence type="ECO:0000313" key="6">
    <source>
        <dbReference type="EMBL" id="AQP46269.1"/>
    </source>
</evidence>
<dbReference type="PANTHER" id="PTHR37419:SF8">
    <property type="entry name" value="TOXIN YJJJ"/>
    <property type="match status" value="1"/>
</dbReference>
<evidence type="ECO:0008006" key="8">
    <source>
        <dbReference type="Google" id="ProtNLM"/>
    </source>
</evidence>
<sequence length="403" mass="43909">MIRHLDVRMGINAEVPVGSLTAAGDTESSPVYFTYDPSFLYEGHGFDLAPMLPIAGSGDFTFAGVPLFLQDAGPDRWGRHLLLRQARSVDPLARLGEVDYLRNVSDFARQGALRLTDPVTGEVLSDTPVPSELTLDVLLDAADRAADDVDSFAPFARLLETGTSALGGARPKASVIDGGDLKIAKFPMPADRWNVPAWEQVTLDLAGRAGIERPVSRLVQVGGRGVVVLDRFDRAGATRVPYMSFSTLLDNPDDGRRPPDYLDVVAMLRRYTDADLAEVFRRVVFGVLMNNTDDHLRNMGLLRRRERWELAPMFDVNPEPEFGRPRHTSIAGRSTHIGIAEALGKLGGACRLTARGSLTVVAEVADATADWREVAEASGIPEPEIARMATVLDAVRAEVLRAR</sequence>
<name>A0A1Q2CJG3_9ACTN</name>
<dbReference type="KEGG" id="tes:BW730_00440"/>
<proteinExistence type="inferred from homology"/>
<dbReference type="RefSeq" id="WP_077684586.1">
    <property type="nucleotide sequence ID" value="NZ_CP019606.1"/>
</dbReference>
<evidence type="ECO:0000259" key="5">
    <source>
        <dbReference type="Pfam" id="PF13657"/>
    </source>
</evidence>
<evidence type="ECO:0000313" key="7">
    <source>
        <dbReference type="Proteomes" id="UP000188145"/>
    </source>
</evidence>
<dbReference type="OrthoDB" id="3182374at2"/>
<evidence type="ECO:0000256" key="1">
    <source>
        <dbReference type="ARBA" id="ARBA00010164"/>
    </source>
</evidence>
<dbReference type="GO" id="GO:0004674">
    <property type="term" value="F:protein serine/threonine kinase activity"/>
    <property type="evidence" value="ECO:0007669"/>
    <property type="project" value="TreeGrafter"/>
</dbReference>
<dbReference type="Gene3D" id="1.10.1070.20">
    <property type="match status" value="1"/>
</dbReference>
<accession>A0A1Q2CJG3</accession>
<dbReference type="Pfam" id="PF07804">
    <property type="entry name" value="HipA_C"/>
    <property type="match status" value="1"/>
</dbReference>
<feature type="domain" description="HipA-like C-terminal" evidence="4">
    <location>
        <begin position="165"/>
        <end position="368"/>
    </location>
</feature>
<dbReference type="AlphaFoldDB" id="A0A1Q2CJG3"/>
<keyword evidence="2" id="KW-0808">Transferase</keyword>
<dbReference type="GO" id="GO:0005829">
    <property type="term" value="C:cytosol"/>
    <property type="evidence" value="ECO:0007669"/>
    <property type="project" value="TreeGrafter"/>
</dbReference>
<dbReference type="Proteomes" id="UP000188145">
    <property type="component" value="Chromosome"/>
</dbReference>
<evidence type="ECO:0000256" key="2">
    <source>
        <dbReference type="ARBA" id="ARBA00022679"/>
    </source>
</evidence>